<accession>A0A3Q0J189</accession>
<evidence type="ECO:0000256" key="1">
    <source>
        <dbReference type="SAM" id="Phobius"/>
    </source>
</evidence>
<dbReference type="RefSeq" id="XP_026680460.1">
    <property type="nucleotide sequence ID" value="XM_026824659.1"/>
</dbReference>
<dbReference type="KEGG" id="dci:113468036"/>
<proteinExistence type="predicted"/>
<sequence>MTRFLRNTIVNLLCFRSNEKENLVVTNLSFNILIILVFLQASLNKFLELVLKLVTSHKFKTNKLNENFKKNSMTFLRVFTNVIKVMPKKIPETETLDSIQNVHSPSSVTVDSLTEEMFTSTILLCYRQKSEANLGR</sequence>
<evidence type="ECO:0000313" key="2">
    <source>
        <dbReference type="Proteomes" id="UP000079169"/>
    </source>
</evidence>
<protein>
    <submittedName>
        <fullName evidence="3">Uncharacterized protein LOC113468036</fullName>
    </submittedName>
</protein>
<gene>
    <name evidence="3" type="primary">LOC113468036</name>
</gene>
<keyword evidence="1" id="KW-0812">Transmembrane</keyword>
<organism evidence="2 3">
    <name type="scientific">Diaphorina citri</name>
    <name type="common">Asian citrus psyllid</name>
    <dbReference type="NCBI Taxonomy" id="121845"/>
    <lineage>
        <taxon>Eukaryota</taxon>
        <taxon>Metazoa</taxon>
        <taxon>Ecdysozoa</taxon>
        <taxon>Arthropoda</taxon>
        <taxon>Hexapoda</taxon>
        <taxon>Insecta</taxon>
        <taxon>Pterygota</taxon>
        <taxon>Neoptera</taxon>
        <taxon>Paraneoptera</taxon>
        <taxon>Hemiptera</taxon>
        <taxon>Sternorrhyncha</taxon>
        <taxon>Psylloidea</taxon>
        <taxon>Psyllidae</taxon>
        <taxon>Diaphorininae</taxon>
        <taxon>Diaphorina</taxon>
    </lineage>
</organism>
<evidence type="ECO:0000313" key="3">
    <source>
        <dbReference type="RefSeq" id="XP_026680460.1"/>
    </source>
</evidence>
<feature type="transmembrane region" description="Helical" evidence="1">
    <location>
        <begin position="23"/>
        <end position="43"/>
    </location>
</feature>
<dbReference type="Proteomes" id="UP000079169">
    <property type="component" value="Unplaced"/>
</dbReference>
<dbReference type="PaxDb" id="121845-A0A3Q0J189"/>
<keyword evidence="1" id="KW-1133">Transmembrane helix</keyword>
<keyword evidence="1" id="KW-0472">Membrane</keyword>
<name>A0A3Q0J189_DIACI</name>
<reference evidence="3" key="1">
    <citation type="submission" date="2025-08" db="UniProtKB">
        <authorList>
            <consortium name="RefSeq"/>
        </authorList>
    </citation>
    <scope>IDENTIFICATION</scope>
</reference>
<dbReference type="GeneID" id="113468036"/>
<dbReference type="AlphaFoldDB" id="A0A3Q0J189"/>
<keyword evidence="2" id="KW-1185">Reference proteome</keyword>